<keyword evidence="2" id="KW-0732">Signal</keyword>
<gene>
    <name evidence="3" type="ORF">MBELCI_1756</name>
</gene>
<keyword evidence="1" id="KW-1133">Transmembrane helix</keyword>
<evidence type="ECO:0000313" key="4">
    <source>
        <dbReference type="Proteomes" id="UP000016566"/>
    </source>
</evidence>
<evidence type="ECO:0000256" key="2">
    <source>
        <dbReference type="SAM" id="SignalP"/>
    </source>
</evidence>
<keyword evidence="4" id="KW-1185">Reference proteome</keyword>
<evidence type="ECO:0000313" key="3">
    <source>
        <dbReference type="EMBL" id="GAD55704.1"/>
    </source>
</evidence>
<comment type="caution">
    <text evidence="3">The sequence shown here is derived from an EMBL/GenBank/DDBJ whole genome shotgun (WGS) entry which is preliminary data.</text>
</comment>
<keyword evidence="1" id="KW-0472">Membrane</keyword>
<dbReference type="Proteomes" id="UP000016566">
    <property type="component" value="Unassembled WGS sequence"/>
</dbReference>
<dbReference type="EMBL" id="BATB01000019">
    <property type="protein sequence ID" value="GAD55704.1"/>
    <property type="molecule type" value="Genomic_DNA"/>
</dbReference>
<feature type="signal peptide" evidence="2">
    <location>
        <begin position="1"/>
        <end position="21"/>
    </location>
</feature>
<dbReference type="AlphaFoldDB" id="U3ADF0"/>
<proteinExistence type="predicted"/>
<name>U3ADF0_9RHOB</name>
<dbReference type="STRING" id="1337093.MBELCI_1756"/>
<reference evidence="3" key="1">
    <citation type="journal article" date="2013" name="Genome Announc.">
        <title>Draft Genome Sequence of Loktanella cinnabarina LL-001T, Isolated from Deep-Sea Floor Sediment.</title>
        <authorList>
            <person name="Nishi S."/>
            <person name="Tsubouchi T."/>
            <person name="Takaki Y."/>
            <person name="Koyanagi R."/>
            <person name="Satoh N."/>
            <person name="Maruyama T."/>
            <person name="Hatada Y."/>
        </authorList>
    </citation>
    <scope>NUCLEOTIDE SEQUENCE [LARGE SCALE GENOMIC DNA]</scope>
    <source>
        <strain evidence="3">LL-001</strain>
    </source>
</reference>
<feature type="transmembrane region" description="Helical" evidence="1">
    <location>
        <begin position="37"/>
        <end position="53"/>
    </location>
</feature>
<feature type="chain" id="PRO_5004637845" evidence="2">
    <location>
        <begin position="22"/>
        <end position="58"/>
    </location>
</feature>
<dbReference type="RefSeq" id="WP_021693806.1">
    <property type="nucleotide sequence ID" value="NZ_BATB01000019.1"/>
</dbReference>
<evidence type="ECO:0000256" key="1">
    <source>
        <dbReference type="SAM" id="Phobius"/>
    </source>
</evidence>
<organism evidence="3 4">
    <name type="scientific">Limimaricola cinnabarinus LL-001</name>
    <dbReference type="NCBI Taxonomy" id="1337093"/>
    <lineage>
        <taxon>Bacteria</taxon>
        <taxon>Pseudomonadati</taxon>
        <taxon>Pseudomonadota</taxon>
        <taxon>Alphaproteobacteria</taxon>
        <taxon>Rhodobacterales</taxon>
        <taxon>Paracoccaceae</taxon>
        <taxon>Limimaricola</taxon>
    </lineage>
</organism>
<protein>
    <submittedName>
        <fullName evidence="3">Uncharacterized protein</fullName>
    </submittedName>
</protein>
<accession>U3ADF0</accession>
<sequence length="58" mass="5811">MKYLIPAGALAALVAALPAQAHTGGAAPHLNPHGFETVLAAMALCALAAVMAYRRKGA</sequence>
<keyword evidence="1" id="KW-0812">Transmembrane</keyword>